<evidence type="ECO:0000313" key="2">
    <source>
        <dbReference type="EMBL" id="PXA02856.1"/>
    </source>
</evidence>
<proteinExistence type="predicted"/>
<feature type="transmembrane region" description="Helical" evidence="1">
    <location>
        <begin position="26"/>
        <end position="45"/>
    </location>
</feature>
<keyword evidence="1" id="KW-1133">Transmembrane helix</keyword>
<feature type="transmembrane region" description="Helical" evidence="1">
    <location>
        <begin position="57"/>
        <end position="73"/>
    </location>
</feature>
<accession>A0A317ZCJ5</accession>
<evidence type="ECO:0000256" key="1">
    <source>
        <dbReference type="SAM" id="Phobius"/>
    </source>
</evidence>
<comment type="caution">
    <text evidence="2">The sequence shown here is derived from an EMBL/GenBank/DDBJ whole genome shotgun (WGS) entry which is preliminary data.</text>
</comment>
<dbReference type="AlphaFoldDB" id="A0A317ZCJ5"/>
<sequence length="135" mass="15164">MGEITELEQIDPPSTLQWIEAYYQEIGILNLIIILISLAACLFTALKTKSENKEKHFRRICIIGIFTSSWLIFDSAKDLVNCFNYSTTDGKMPVEMVLTSIGERAFQIQAIALHMAMIAALLLLVHSKKDGISSR</sequence>
<evidence type="ECO:0000313" key="3">
    <source>
        <dbReference type="Proteomes" id="UP000247099"/>
    </source>
</evidence>
<keyword evidence="1" id="KW-0472">Membrane</keyword>
<keyword evidence="3" id="KW-1185">Reference proteome</keyword>
<protein>
    <submittedName>
        <fullName evidence="2">Uncharacterized protein</fullName>
    </submittedName>
</protein>
<dbReference type="EMBL" id="QHJQ01000020">
    <property type="protein sequence ID" value="PXA02856.1"/>
    <property type="molecule type" value="Genomic_DNA"/>
</dbReference>
<dbReference type="Proteomes" id="UP000247099">
    <property type="component" value="Unassembled WGS sequence"/>
</dbReference>
<keyword evidence="1" id="KW-0812">Transmembrane</keyword>
<dbReference type="RefSeq" id="WP_110132272.1">
    <property type="nucleotide sequence ID" value="NZ_QHJQ01000020.1"/>
</dbReference>
<reference evidence="2 3" key="1">
    <citation type="submission" date="2018-05" db="EMBL/GenBank/DDBJ databases">
        <title>Coraliomargarita sinensis sp. nov., isolated from a marine solar saltern.</title>
        <authorList>
            <person name="Zhou L.Y."/>
        </authorList>
    </citation>
    <scope>NUCLEOTIDE SEQUENCE [LARGE SCALE GENOMIC DNA]</scope>
    <source>
        <strain evidence="2 3">WN38</strain>
    </source>
</reference>
<name>A0A317ZCJ5_9BACT</name>
<feature type="transmembrane region" description="Helical" evidence="1">
    <location>
        <begin position="106"/>
        <end position="125"/>
    </location>
</feature>
<dbReference type="InParanoid" id="A0A317ZCJ5"/>
<gene>
    <name evidence="2" type="ORF">DDZ13_14980</name>
</gene>
<organism evidence="2 3">
    <name type="scientific">Coraliomargarita sinensis</name>
    <dbReference type="NCBI Taxonomy" id="2174842"/>
    <lineage>
        <taxon>Bacteria</taxon>
        <taxon>Pseudomonadati</taxon>
        <taxon>Verrucomicrobiota</taxon>
        <taxon>Opitutia</taxon>
        <taxon>Puniceicoccales</taxon>
        <taxon>Coraliomargaritaceae</taxon>
        <taxon>Coraliomargarita</taxon>
    </lineage>
</organism>